<dbReference type="InterPro" id="IPR056632">
    <property type="entry name" value="DUF7730"/>
</dbReference>
<dbReference type="Pfam" id="PF24864">
    <property type="entry name" value="DUF7730"/>
    <property type="match status" value="1"/>
</dbReference>
<organism evidence="3 4">
    <name type="scientific">Hortaea werneckii</name>
    <name type="common">Black yeast</name>
    <name type="synonym">Cladosporium werneckii</name>
    <dbReference type="NCBI Taxonomy" id="91943"/>
    <lineage>
        <taxon>Eukaryota</taxon>
        <taxon>Fungi</taxon>
        <taxon>Dikarya</taxon>
        <taxon>Ascomycota</taxon>
        <taxon>Pezizomycotina</taxon>
        <taxon>Dothideomycetes</taxon>
        <taxon>Dothideomycetidae</taxon>
        <taxon>Mycosphaerellales</taxon>
        <taxon>Teratosphaeriaceae</taxon>
        <taxon>Hortaea</taxon>
    </lineage>
</organism>
<dbReference type="PANTHER" id="PTHR42085">
    <property type="entry name" value="F-BOX DOMAIN-CONTAINING PROTEIN"/>
    <property type="match status" value="1"/>
</dbReference>
<dbReference type="InterPro" id="IPR038883">
    <property type="entry name" value="AN11006-like"/>
</dbReference>
<accession>A0A3M7EQT0</accession>
<feature type="region of interest" description="Disordered" evidence="1">
    <location>
        <begin position="1"/>
        <end position="28"/>
    </location>
</feature>
<dbReference type="AlphaFoldDB" id="A0A3M7EQT0"/>
<name>A0A3M7EQT0_HORWE</name>
<gene>
    <name evidence="3" type="ORF">D0864_09188</name>
</gene>
<feature type="domain" description="DUF7730" evidence="2">
    <location>
        <begin position="26"/>
        <end position="117"/>
    </location>
</feature>
<dbReference type="PANTHER" id="PTHR42085:SF1">
    <property type="entry name" value="F-BOX DOMAIN-CONTAINING PROTEIN"/>
    <property type="match status" value="1"/>
</dbReference>
<sequence>MMGKAATPEAPGLRDDAGGGESNPPFLKLPPELRNTIYRYIVVNSTPIQLYLGDVDRRRQMKPQSEQDGRRPLLINVKTHPQPLALTCRTLYSEVRSIYMVENTFCLSNISTTERLHVDYITQFRRMMGLFAKKIKKVNIDYRSYVKVANSSSSDEEFKQIWVKLSVSLNDSGCLKVETRAGCYADLCHCGLLHLAKNHSARASDTKLLNFLEAMFKVASRHCFEDILCQECKKCGRKRRLRQSPMLQRRKTETLVVW</sequence>
<dbReference type="EMBL" id="QWIO01001120">
    <property type="protein sequence ID" value="RMY78938.1"/>
    <property type="molecule type" value="Genomic_DNA"/>
</dbReference>
<proteinExistence type="predicted"/>
<dbReference type="VEuPathDB" id="FungiDB:BTJ68_04721"/>
<reference evidence="3 4" key="1">
    <citation type="journal article" date="2018" name="BMC Genomics">
        <title>Genomic evidence for intraspecific hybridization in a clonal and extremely halotolerant yeast.</title>
        <authorList>
            <person name="Gostincar C."/>
            <person name="Stajich J.E."/>
            <person name="Zupancic J."/>
            <person name="Zalar P."/>
            <person name="Gunde-Cimerman N."/>
        </authorList>
    </citation>
    <scope>NUCLEOTIDE SEQUENCE [LARGE SCALE GENOMIC DNA]</scope>
    <source>
        <strain evidence="3 4">EXF-10513</strain>
    </source>
</reference>
<comment type="caution">
    <text evidence="3">The sequence shown here is derived from an EMBL/GenBank/DDBJ whole genome shotgun (WGS) entry which is preliminary data.</text>
</comment>
<protein>
    <recommendedName>
        <fullName evidence="2">DUF7730 domain-containing protein</fullName>
    </recommendedName>
</protein>
<evidence type="ECO:0000259" key="2">
    <source>
        <dbReference type="Pfam" id="PF24864"/>
    </source>
</evidence>
<evidence type="ECO:0000313" key="3">
    <source>
        <dbReference type="EMBL" id="RMY78938.1"/>
    </source>
</evidence>
<evidence type="ECO:0000313" key="4">
    <source>
        <dbReference type="Proteomes" id="UP000269539"/>
    </source>
</evidence>
<dbReference type="Proteomes" id="UP000269539">
    <property type="component" value="Unassembled WGS sequence"/>
</dbReference>
<evidence type="ECO:0000256" key="1">
    <source>
        <dbReference type="SAM" id="MobiDB-lite"/>
    </source>
</evidence>